<comment type="caution">
    <text evidence="10">The sequence shown here is derived from an EMBL/GenBank/DDBJ whole genome shotgun (WGS) entry which is preliminary data.</text>
</comment>
<dbReference type="InterPro" id="IPR008146">
    <property type="entry name" value="Gln_synth_cat_dom"/>
</dbReference>
<sequence>MKSEPLIVACTSDFAGKVRGKAFPQDQFEKRQKRGIGWTPTNVQITCFDMIAESPFGALGDLVLIPAPETRVSLDYQDDLPAEQFVFGDILHTDGRPWECCTRSLLKAALDRLEALSGLTLHGAFEHEFHIKDGGCALGSAYTASGFRLQRTFGEKLLSAMRSAGLKPDTFMKEYGVDQYEVTMGTSDGIAIADHAAILRELVYVTAEHTDRQASFTPLRDPAGVGNGVHLHLSLRDAAGNPVTYDPDGKDGLSEPAGRFIAGILKYLDRIVAITAPSVVSYTRLTPHRWSAAYNNLGLRDREAAVRICPVSELSDVSVADQFNFEFRAADAAASPYLAMAAIVHAGVQGIEEALAQPDATEEDVSILSEQALKEKGLVRLPGTLEDALDAFSSSDIVKDWFSAEFVDVYTRHKKGEMAFLTDKSEAEICAAYEAAY</sequence>
<evidence type="ECO:0000313" key="11">
    <source>
        <dbReference type="Proteomes" id="UP001148313"/>
    </source>
</evidence>
<evidence type="ECO:0000256" key="2">
    <source>
        <dbReference type="ARBA" id="ARBA00003117"/>
    </source>
</evidence>
<comment type="function">
    <text evidence="2">Catalyzes the ATP-dependent biosynthesis of glutamine from glutamate and ammonia.</text>
</comment>
<accession>A0ABT4VJY3</accession>
<dbReference type="Gene3D" id="3.10.20.70">
    <property type="entry name" value="Glutamine synthetase, N-terminal domain"/>
    <property type="match status" value="1"/>
</dbReference>
<dbReference type="Proteomes" id="UP001148313">
    <property type="component" value="Unassembled WGS sequence"/>
</dbReference>
<dbReference type="Pfam" id="PF16952">
    <property type="entry name" value="Gln-synt_N_2"/>
    <property type="match status" value="1"/>
</dbReference>
<keyword evidence="4" id="KW-0547">Nucleotide-binding</keyword>
<organism evidence="10 11">
    <name type="scientific">Hoeflea poritis</name>
    <dbReference type="NCBI Taxonomy" id="2993659"/>
    <lineage>
        <taxon>Bacteria</taxon>
        <taxon>Pseudomonadati</taxon>
        <taxon>Pseudomonadota</taxon>
        <taxon>Alphaproteobacteria</taxon>
        <taxon>Hyphomicrobiales</taxon>
        <taxon>Rhizobiaceae</taxon>
        <taxon>Hoeflea</taxon>
    </lineage>
</organism>
<dbReference type="EMBL" id="JAPJZH010000002">
    <property type="protein sequence ID" value="MDA4844417.1"/>
    <property type="molecule type" value="Genomic_DNA"/>
</dbReference>
<keyword evidence="3" id="KW-0436">Ligase</keyword>
<evidence type="ECO:0000256" key="8">
    <source>
        <dbReference type="RuleBase" id="RU000384"/>
    </source>
</evidence>
<comment type="similarity">
    <text evidence="7 8">Belongs to the glutamine synthetase family.</text>
</comment>
<evidence type="ECO:0000259" key="9">
    <source>
        <dbReference type="PROSITE" id="PS51987"/>
    </source>
</evidence>
<keyword evidence="5" id="KW-0067">ATP-binding</keyword>
<evidence type="ECO:0000256" key="1">
    <source>
        <dbReference type="ARBA" id="ARBA00001946"/>
    </source>
</evidence>
<dbReference type="RefSeq" id="WP_271087947.1">
    <property type="nucleotide sequence ID" value="NZ_JAPJZH010000002.1"/>
</dbReference>
<protein>
    <submittedName>
        <fullName evidence="10">Glutamine synthetase family protein</fullName>
    </submittedName>
</protein>
<evidence type="ECO:0000256" key="3">
    <source>
        <dbReference type="ARBA" id="ARBA00022598"/>
    </source>
</evidence>
<gene>
    <name evidence="10" type="ORF">OOZ53_03605</name>
</gene>
<evidence type="ECO:0000256" key="6">
    <source>
        <dbReference type="ARBA" id="ARBA00023231"/>
    </source>
</evidence>
<keyword evidence="11" id="KW-1185">Reference proteome</keyword>
<dbReference type="SMART" id="SM01230">
    <property type="entry name" value="Gln-synt_C"/>
    <property type="match status" value="1"/>
</dbReference>
<dbReference type="SUPFAM" id="SSF55931">
    <property type="entry name" value="Glutamine synthetase/guanido kinase"/>
    <property type="match status" value="1"/>
</dbReference>
<dbReference type="PANTHER" id="PTHR43785">
    <property type="entry name" value="GAMMA-GLUTAMYLPUTRESCINE SYNTHETASE"/>
    <property type="match status" value="1"/>
</dbReference>
<dbReference type="InterPro" id="IPR036651">
    <property type="entry name" value="Gln_synt_N_sf"/>
</dbReference>
<dbReference type="Gene3D" id="3.30.590.10">
    <property type="entry name" value="Glutamine synthetase/guanido kinase, catalytic domain"/>
    <property type="match status" value="1"/>
</dbReference>
<name>A0ABT4VJY3_9HYPH</name>
<evidence type="ECO:0000256" key="7">
    <source>
        <dbReference type="PROSITE-ProRule" id="PRU01331"/>
    </source>
</evidence>
<dbReference type="PROSITE" id="PS51987">
    <property type="entry name" value="GS_CATALYTIC"/>
    <property type="match status" value="1"/>
</dbReference>
<dbReference type="InterPro" id="IPR014746">
    <property type="entry name" value="Gln_synth/guanido_kin_cat_dom"/>
</dbReference>
<dbReference type="InterPro" id="IPR008147">
    <property type="entry name" value="Gln_synt_N"/>
</dbReference>
<proteinExistence type="inferred from homology"/>
<dbReference type="PANTHER" id="PTHR43785:SF12">
    <property type="entry name" value="TYPE-1 GLUTAMINE SYNTHETASE 2"/>
    <property type="match status" value="1"/>
</dbReference>
<dbReference type="Pfam" id="PF00120">
    <property type="entry name" value="Gln-synt_C"/>
    <property type="match status" value="1"/>
</dbReference>
<evidence type="ECO:0000256" key="5">
    <source>
        <dbReference type="ARBA" id="ARBA00022840"/>
    </source>
</evidence>
<keyword evidence="6" id="KW-0535">Nitrogen fixation</keyword>
<comment type="cofactor">
    <cofactor evidence="1">
        <name>Mg(2+)</name>
        <dbReference type="ChEBI" id="CHEBI:18420"/>
    </cofactor>
</comment>
<reference evidence="10" key="1">
    <citation type="submission" date="2022-11" db="EMBL/GenBank/DDBJ databases">
        <title>Hoeflea poritis sp. nov., isolated from scleractinian coral Porites lutea.</title>
        <authorList>
            <person name="Zhang G."/>
            <person name="Wei Q."/>
            <person name="Cai L."/>
        </authorList>
    </citation>
    <scope>NUCLEOTIDE SEQUENCE</scope>
    <source>
        <strain evidence="10">E7-10</strain>
    </source>
</reference>
<feature type="domain" description="GS catalytic" evidence="9">
    <location>
        <begin position="102"/>
        <end position="437"/>
    </location>
</feature>
<evidence type="ECO:0000313" key="10">
    <source>
        <dbReference type="EMBL" id="MDA4844417.1"/>
    </source>
</evidence>
<evidence type="ECO:0000256" key="4">
    <source>
        <dbReference type="ARBA" id="ARBA00022741"/>
    </source>
</evidence>